<keyword evidence="6 7" id="KW-0472">Membrane</keyword>
<keyword evidence="5 7" id="KW-1133">Transmembrane helix</keyword>
<sequence>MWIDFTAVNVALAPIANDLNTNLGTLQWVITAYTLCSASLMAIGGRLGDMYGHRRLFIIGTLIFVISSALAGLASTALLLIMSRVGQGIGIAMVVPITTALVYLIFDQRQKGLALGFLTGTTGVSMAIGPTVGGLLISSLNWRWVFFINIPIGLFAILMALILVPETTEKKSVRIDFPGIITLSAGLFCLLMTLNKIPQWGIVSVEFWGLFLLTLILLSIFIIIETRSQHPLIHLDLLTHKALIGIISLRTCAQYVFFVFMFFISLYMQNILGFSADKAGFLLLTATILLGIFSPFSGHLMNYFSLRSLIISSCFILALSLIGLIGAAQAHSMVFLIVSLMLFGIAYAIHFPTTNFAVLQIAPPDQSALVTGMLFTMAFAGASAGITLSSALLNTLSKLKLTQLLAASKLTLTPIQANLVHNTASGAQALTSLFDAFPTAVAKQMAFVTQKAFVFGFTWIIVICISLAVSAMFIAAFSLKNIRLSTKKNDNYLPEI</sequence>
<evidence type="ECO:0000256" key="7">
    <source>
        <dbReference type="SAM" id="Phobius"/>
    </source>
</evidence>
<evidence type="ECO:0000256" key="2">
    <source>
        <dbReference type="ARBA" id="ARBA00022448"/>
    </source>
</evidence>
<keyword evidence="2" id="KW-0813">Transport</keyword>
<comment type="caution">
    <text evidence="9">The sequence shown here is derived from an EMBL/GenBank/DDBJ whole genome shotgun (WGS) entry which is preliminary data.</text>
</comment>
<feature type="transmembrane region" description="Helical" evidence="7">
    <location>
        <begin position="453"/>
        <end position="479"/>
    </location>
</feature>
<dbReference type="SUPFAM" id="SSF103473">
    <property type="entry name" value="MFS general substrate transporter"/>
    <property type="match status" value="1"/>
</dbReference>
<gene>
    <name evidence="9" type="ORF">C8D86_10170</name>
</gene>
<evidence type="ECO:0000259" key="8">
    <source>
        <dbReference type="PROSITE" id="PS50850"/>
    </source>
</evidence>
<protein>
    <submittedName>
        <fullName evidence="9">EmrB/QacA subfamily drug resistance transporter</fullName>
    </submittedName>
</protein>
<dbReference type="InterPro" id="IPR036259">
    <property type="entry name" value="MFS_trans_sf"/>
</dbReference>
<dbReference type="GO" id="GO:0005886">
    <property type="term" value="C:plasma membrane"/>
    <property type="evidence" value="ECO:0007669"/>
    <property type="project" value="UniProtKB-SubCell"/>
</dbReference>
<dbReference type="CDD" id="cd17321">
    <property type="entry name" value="MFS_MMR_MDR_like"/>
    <property type="match status" value="1"/>
</dbReference>
<comment type="subcellular location">
    <subcellularLocation>
        <location evidence="1">Cell membrane</location>
        <topology evidence="1">Multi-pass membrane protein</topology>
    </subcellularLocation>
</comment>
<feature type="transmembrane region" description="Helical" evidence="7">
    <location>
        <begin position="26"/>
        <end position="44"/>
    </location>
</feature>
<feature type="transmembrane region" description="Helical" evidence="7">
    <location>
        <begin position="88"/>
        <end position="106"/>
    </location>
</feature>
<dbReference type="PRINTS" id="PR01036">
    <property type="entry name" value="TCRTETB"/>
</dbReference>
<feature type="transmembrane region" description="Helical" evidence="7">
    <location>
        <begin position="144"/>
        <end position="163"/>
    </location>
</feature>
<dbReference type="Pfam" id="PF07690">
    <property type="entry name" value="MFS_1"/>
    <property type="match status" value="1"/>
</dbReference>
<dbReference type="GO" id="GO:0022857">
    <property type="term" value="F:transmembrane transporter activity"/>
    <property type="evidence" value="ECO:0007669"/>
    <property type="project" value="InterPro"/>
</dbReference>
<feature type="transmembrane region" description="Helical" evidence="7">
    <location>
        <begin position="334"/>
        <end position="358"/>
    </location>
</feature>
<reference evidence="9 10" key="1">
    <citation type="submission" date="2018-07" db="EMBL/GenBank/DDBJ databases">
        <title>Genomic Encyclopedia of Type Strains, Phase IV (KMG-IV): sequencing the most valuable type-strain genomes for metagenomic binning, comparative biology and taxonomic classification.</title>
        <authorList>
            <person name="Goeker M."/>
        </authorList>
    </citation>
    <scope>NUCLEOTIDE SEQUENCE [LARGE SCALE GENOMIC DNA]</scope>
    <source>
        <strain evidence="9 10">DSM 16500</strain>
    </source>
</reference>
<dbReference type="AlphaFoldDB" id="A0A370GZU0"/>
<feature type="transmembrane region" description="Helical" evidence="7">
    <location>
        <begin position="113"/>
        <end position="138"/>
    </location>
</feature>
<feature type="domain" description="Major facilitator superfamily (MFS) profile" evidence="8">
    <location>
        <begin position="1"/>
        <end position="483"/>
    </location>
</feature>
<evidence type="ECO:0000256" key="4">
    <source>
        <dbReference type="ARBA" id="ARBA00022692"/>
    </source>
</evidence>
<feature type="transmembrane region" description="Helical" evidence="7">
    <location>
        <begin position="56"/>
        <end position="82"/>
    </location>
</feature>
<organism evidence="9 10">
    <name type="scientific">Aquicella lusitana</name>
    <dbReference type="NCBI Taxonomy" id="254246"/>
    <lineage>
        <taxon>Bacteria</taxon>
        <taxon>Pseudomonadati</taxon>
        <taxon>Pseudomonadota</taxon>
        <taxon>Gammaproteobacteria</taxon>
        <taxon>Legionellales</taxon>
        <taxon>Coxiellaceae</taxon>
        <taxon>Aquicella</taxon>
    </lineage>
</organism>
<dbReference type="PROSITE" id="PS50850">
    <property type="entry name" value="MFS"/>
    <property type="match status" value="1"/>
</dbReference>
<evidence type="ECO:0000256" key="6">
    <source>
        <dbReference type="ARBA" id="ARBA00023136"/>
    </source>
</evidence>
<keyword evidence="10" id="KW-1185">Reference proteome</keyword>
<dbReference type="InterPro" id="IPR020846">
    <property type="entry name" value="MFS_dom"/>
</dbReference>
<feature type="transmembrane region" description="Helical" evidence="7">
    <location>
        <begin position="243"/>
        <end position="267"/>
    </location>
</feature>
<dbReference type="InterPro" id="IPR011701">
    <property type="entry name" value="MFS"/>
</dbReference>
<dbReference type="Gene3D" id="1.20.1250.20">
    <property type="entry name" value="MFS general substrate transporter like domains"/>
    <property type="match status" value="1"/>
</dbReference>
<feature type="transmembrane region" description="Helical" evidence="7">
    <location>
        <begin position="370"/>
        <end position="393"/>
    </location>
</feature>
<feature type="transmembrane region" description="Helical" evidence="7">
    <location>
        <begin position="200"/>
        <end position="223"/>
    </location>
</feature>
<name>A0A370GZU0_9COXI</name>
<dbReference type="Proteomes" id="UP000254720">
    <property type="component" value="Unassembled WGS sequence"/>
</dbReference>
<evidence type="ECO:0000313" key="10">
    <source>
        <dbReference type="Proteomes" id="UP000254720"/>
    </source>
</evidence>
<evidence type="ECO:0000256" key="5">
    <source>
        <dbReference type="ARBA" id="ARBA00022989"/>
    </source>
</evidence>
<dbReference type="PANTHER" id="PTHR42718:SF46">
    <property type="entry name" value="BLR6921 PROTEIN"/>
    <property type="match status" value="1"/>
</dbReference>
<keyword evidence="4 7" id="KW-0812">Transmembrane</keyword>
<feature type="transmembrane region" description="Helical" evidence="7">
    <location>
        <begin position="279"/>
        <end position="297"/>
    </location>
</feature>
<accession>A0A370GZU0</accession>
<dbReference type="Gene3D" id="1.20.1720.10">
    <property type="entry name" value="Multidrug resistance protein D"/>
    <property type="match status" value="1"/>
</dbReference>
<proteinExistence type="predicted"/>
<feature type="transmembrane region" description="Helical" evidence="7">
    <location>
        <begin position="309"/>
        <end position="328"/>
    </location>
</feature>
<evidence type="ECO:0000313" key="9">
    <source>
        <dbReference type="EMBL" id="RDI48791.1"/>
    </source>
</evidence>
<keyword evidence="3" id="KW-1003">Cell membrane</keyword>
<evidence type="ECO:0000256" key="3">
    <source>
        <dbReference type="ARBA" id="ARBA00022475"/>
    </source>
</evidence>
<dbReference type="PANTHER" id="PTHR42718">
    <property type="entry name" value="MAJOR FACILITATOR SUPERFAMILY MULTIDRUG TRANSPORTER MFSC"/>
    <property type="match status" value="1"/>
</dbReference>
<evidence type="ECO:0000256" key="1">
    <source>
        <dbReference type="ARBA" id="ARBA00004651"/>
    </source>
</evidence>
<dbReference type="EMBL" id="QQAX01000001">
    <property type="protein sequence ID" value="RDI48791.1"/>
    <property type="molecule type" value="Genomic_DNA"/>
</dbReference>